<dbReference type="GeneID" id="85405558"/>
<dbReference type="EMBL" id="MLFU01000013">
    <property type="protein sequence ID" value="KAK1502477.1"/>
    <property type="molecule type" value="Genomic_DNA"/>
</dbReference>
<accession>A0ABQ9RF98</accession>
<evidence type="ECO:0000313" key="3">
    <source>
        <dbReference type="Proteomes" id="UP001227543"/>
    </source>
</evidence>
<gene>
    <name evidence="2" type="ORF">CTAM01_05290</name>
</gene>
<evidence type="ECO:0000313" key="2">
    <source>
        <dbReference type="EMBL" id="KAK1502477.1"/>
    </source>
</evidence>
<organism evidence="2 3">
    <name type="scientific">Colletotrichum tamarilloi</name>
    <dbReference type="NCBI Taxonomy" id="1209934"/>
    <lineage>
        <taxon>Eukaryota</taxon>
        <taxon>Fungi</taxon>
        <taxon>Dikarya</taxon>
        <taxon>Ascomycota</taxon>
        <taxon>Pezizomycotina</taxon>
        <taxon>Sordariomycetes</taxon>
        <taxon>Hypocreomycetidae</taxon>
        <taxon>Glomerellales</taxon>
        <taxon>Glomerellaceae</taxon>
        <taxon>Colletotrichum</taxon>
        <taxon>Colletotrichum acutatum species complex</taxon>
    </lineage>
</organism>
<feature type="region of interest" description="Disordered" evidence="1">
    <location>
        <begin position="64"/>
        <end position="103"/>
    </location>
</feature>
<evidence type="ECO:0000256" key="1">
    <source>
        <dbReference type="SAM" id="MobiDB-lite"/>
    </source>
</evidence>
<reference evidence="2 3" key="1">
    <citation type="submission" date="2016-10" db="EMBL/GenBank/DDBJ databases">
        <title>The genome sequence of Colletotrichum fioriniae PJ7.</title>
        <authorList>
            <person name="Baroncelli R."/>
        </authorList>
    </citation>
    <scope>NUCLEOTIDE SEQUENCE [LARGE SCALE GENOMIC DNA]</scope>
    <source>
        <strain evidence="2 3">Tom-12</strain>
    </source>
</reference>
<sequence length="223" mass="23406">MFRREPETLEMFLPFLGIELTCSLSVPAAGARSSVGSHEKIEEDVFMRAGIGFLTQTGLDEHHLAPTAVSGGPTEGGCRRPLRRQRGVGSNQPSGGPYGLPKYGKMPPITKTVEADVDADACVLVAALGLRNAFPWPSRNPKMSSLWTAKSTPATASSGGVEFAAVIVGVTNPPVDCESDSLTRGVGCLALGNVDKQGKTNEAHDGMTKSAVGNMPRCGCYKS</sequence>
<dbReference type="RefSeq" id="XP_060384126.1">
    <property type="nucleotide sequence ID" value="XM_060521320.1"/>
</dbReference>
<keyword evidence="3" id="KW-1185">Reference proteome</keyword>
<proteinExistence type="predicted"/>
<name>A0ABQ9RF98_9PEZI</name>
<dbReference type="Proteomes" id="UP001227543">
    <property type="component" value="Unassembled WGS sequence"/>
</dbReference>
<protein>
    <submittedName>
        <fullName evidence="2">Uncharacterized protein</fullName>
    </submittedName>
</protein>
<comment type="caution">
    <text evidence="2">The sequence shown here is derived from an EMBL/GenBank/DDBJ whole genome shotgun (WGS) entry which is preliminary data.</text>
</comment>